<comment type="similarity">
    <text evidence="1">Belongs to the thioredoxin family. DsbA subfamily.</text>
</comment>
<feature type="domain" description="Thioredoxin-like fold" evidence="8">
    <location>
        <begin position="68"/>
        <end position="242"/>
    </location>
</feature>
<name>A0A1W7D6J4_9ACTN</name>
<keyword evidence="7" id="KW-1133">Transmembrane helix</keyword>
<dbReference type="CDD" id="cd02972">
    <property type="entry name" value="DsbA_family"/>
    <property type="match status" value="1"/>
</dbReference>
<reference evidence="9 10" key="1">
    <citation type="submission" date="2017-05" db="EMBL/GenBank/DDBJ databases">
        <title>Complete genome sequence of Streptomyces sp. SCSIO 03032 revealed the diverse biosynthetic pathways for its bioactive secondary metabolites.</title>
        <authorList>
            <person name="Ma L."/>
            <person name="Zhu Y."/>
            <person name="Zhang W."/>
            <person name="Zhang G."/>
            <person name="Tian X."/>
            <person name="Zhang S."/>
            <person name="Zhang C."/>
        </authorList>
    </citation>
    <scope>NUCLEOTIDE SEQUENCE [LARGE SCALE GENOMIC DNA]</scope>
    <source>
        <strain evidence="9 10">SCSIO 03032</strain>
    </source>
</reference>
<keyword evidence="10" id="KW-1185">Reference proteome</keyword>
<dbReference type="GO" id="GO:0016491">
    <property type="term" value="F:oxidoreductase activity"/>
    <property type="evidence" value="ECO:0007669"/>
    <property type="project" value="UniProtKB-KW"/>
</dbReference>
<dbReference type="SUPFAM" id="SSF52833">
    <property type="entry name" value="Thioredoxin-like"/>
    <property type="match status" value="1"/>
</dbReference>
<dbReference type="OrthoDB" id="4135024at2"/>
<keyword evidence="7" id="KW-0472">Membrane</keyword>
<keyword evidence="5" id="KW-0676">Redox-active center</keyword>
<keyword evidence="2" id="KW-0732">Signal</keyword>
<dbReference type="PANTHER" id="PTHR13887">
    <property type="entry name" value="GLUTATHIONE S-TRANSFERASE KAPPA"/>
    <property type="match status" value="1"/>
</dbReference>
<dbReference type="RefSeq" id="WP_086161152.1">
    <property type="nucleotide sequence ID" value="NZ_CP021121.1"/>
</dbReference>
<keyword evidence="7" id="KW-0812">Transmembrane</keyword>
<protein>
    <recommendedName>
        <fullName evidence="8">Thioredoxin-like fold domain-containing protein</fullName>
    </recommendedName>
</protein>
<feature type="transmembrane region" description="Helical" evidence="7">
    <location>
        <begin position="35"/>
        <end position="54"/>
    </location>
</feature>
<evidence type="ECO:0000256" key="2">
    <source>
        <dbReference type="ARBA" id="ARBA00022729"/>
    </source>
</evidence>
<evidence type="ECO:0000256" key="7">
    <source>
        <dbReference type="SAM" id="Phobius"/>
    </source>
</evidence>
<dbReference type="InterPro" id="IPR036249">
    <property type="entry name" value="Thioredoxin-like_sf"/>
</dbReference>
<evidence type="ECO:0000313" key="9">
    <source>
        <dbReference type="EMBL" id="ARQ72582.1"/>
    </source>
</evidence>
<evidence type="ECO:0000256" key="4">
    <source>
        <dbReference type="ARBA" id="ARBA00023157"/>
    </source>
</evidence>
<evidence type="ECO:0000256" key="6">
    <source>
        <dbReference type="SAM" id="MobiDB-lite"/>
    </source>
</evidence>
<gene>
    <name evidence="9" type="ORF">CAG99_22985</name>
</gene>
<accession>A0A1W7D6J4</accession>
<dbReference type="Proteomes" id="UP000194218">
    <property type="component" value="Chromosome"/>
</dbReference>
<evidence type="ECO:0000259" key="8">
    <source>
        <dbReference type="Pfam" id="PF13462"/>
    </source>
</evidence>
<evidence type="ECO:0000313" key="10">
    <source>
        <dbReference type="Proteomes" id="UP000194218"/>
    </source>
</evidence>
<dbReference type="AlphaFoldDB" id="A0A1W7D6J4"/>
<keyword evidence="4" id="KW-1015">Disulfide bond</keyword>
<dbReference type="KEGG" id="smao:CAG99_22985"/>
<sequence>MSQGNREGRRSARERLREERERERAAERRKRSAKVAGAAVAVLAVATGIGVIAASGGDDAENAPAAEPIAVGETSAPATMAIYEDFRCPACGQFENTFGETIRDLTDEGKLRVDYHLVSIIDGNMGGNGSKFAANAALCARDAGSFREYHDLLFAHQPAESDDAFADKARLIDLAGDVDGLDTASFRSCVEDGSHEEWVSSANAGFLNSDFTGTPTVLLQGEDIYGGADEPLTPERLRERVEEIAGSEG</sequence>
<dbReference type="PANTHER" id="PTHR13887:SF14">
    <property type="entry name" value="DISULFIDE BOND FORMATION PROTEIN D"/>
    <property type="match status" value="1"/>
</dbReference>
<evidence type="ECO:0000256" key="5">
    <source>
        <dbReference type="ARBA" id="ARBA00023284"/>
    </source>
</evidence>
<dbReference type="Gene3D" id="3.40.30.10">
    <property type="entry name" value="Glutaredoxin"/>
    <property type="match status" value="1"/>
</dbReference>
<dbReference type="Pfam" id="PF13462">
    <property type="entry name" value="Thioredoxin_4"/>
    <property type="match status" value="1"/>
</dbReference>
<dbReference type="EMBL" id="CP021121">
    <property type="protein sequence ID" value="ARQ72582.1"/>
    <property type="molecule type" value="Genomic_DNA"/>
</dbReference>
<keyword evidence="3" id="KW-0560">Oxidoreductase</keyword>
<proteinExistence type="inferred from homology"/>
<feature type="compositionally biased region" description="Basic and acidic residues" evidence="6">
    <location>
        <begin position="1"/>
        <end position="26"/>
    </location>
</feature>
<evidence type="ECO:0000256" key="1">
    <source>
        <dbReference type="ARBA" id="ARBA00005791"/>
    </source>
</evidence>
<feature type="region of interest" description="Disordered" evidence="6">
    <location>
        <begin position="1"/>
        <end position="30"/>
    </location>
</feature>
<dbReference type="InterPro" id="IPR012336">
    <property type="entry name" value="Thioredoxin-like_fold"/>
</dbReference>
<evidence type="ECO:0000256" key="3">
    <source>
        <dbReference type="ARBA" id="ARBA00023002"/>
    </source>
</evidence>
<organism evidence="9 10">
    <name type="scientific">Streptomyces marincola</name>
    <dbReference type="NCBI Taxonomy" id="2878388"/>
    <lineage>
        <taxon>Bacteria</taxon>
        <taxon>Bacillati</taxon>
        <taxon>Actinomycetota</taxon>
        <taxon>Actinomycetes</taxon>
        <taxon>Kitasatosporales</taxon>
        <taxon>Streptomycetaceae</taxon>
        <taxon>Streptomyces</taxon>
    </lineage>
</organism>